<protein>
    <submittedName>
        <fullName evidence="1">Uncharacterized protein</fullName>
    </submittedName>
</protein>
<dbReference type="EMBL" id="JANRMS010000422">
    <property type="protein sequence ID" value="KAJ3540147.1"/>
    <property type="molecule type" value="Genomic_DNA"/>
</dbReference>
<evidence type="ECO:0000313" key="2">
    <source>
        <dbReference type="Proteomes" id="UP001148629"/>
    </source>
</evidence>
<evidence type="ECO:0000313" key="1">
    <source>
        <dbReference type="EMBL" id="KAJ3540147.1"/>
    </source>
</evidence>
<proteinExistence type="predicted"/>
<keyword evidence="2" id="KW-1185">Reference proteome</keyword>
<sequence length="581" mass="67471">MSHRDPSTSSSESEGTWVNLAKMNDDTAETMADRVRRVRSDFRDLRNYYNIKISPRRHERLSRFYADELEALFQVHFEGLSQQGKVDFLLLRNYLKRGKRQLDLSRKAQEAALPLLPFASLIVSLCESRQDVEPMHGEKTAEKLDQIAAQATEAQHQVEEGQLKVSKQAAYKAVQIVAELRKHLHEFLSFYTTYDPMFDWWATTPWREANTALQHYQSVIQTKLAGIRPDGRDEIFGEPIGRDGLLVELEAEMIPYSPEELVKIAKEQYKWCEAQMKEASIELNFGQDWKKALEHVKTRSVPPGEQTQLVLQLAREGTSFVREHDLVTVPEVADETYRMFMMSPEQQKDSPFFLGGPSILVASPTADMSHELKKMVMRGNNKHFSRSTAFHELIPGHRLQLFMGERHNSHRQMFTTPFFVEGWAMYWEMVFWQKGNFFVSPEDRIGALFWRMHRCARIIFSLKFHLGEMTPEECIDLLVDWVGHERSNAEAEVRRSFNGDYSPLYQVGYMIGALQMMELRKEVLNSGKYTEKEFHDCVLRANTMPIELLRALLLGLELSPDYKAKWRFYSSQDGTQMNVLT</sequence>
<reference evidence="1" key="1">
    <citation type="submission" date="2022-08" db="EMBL/GenBank/DDBJ databases">
        <title>Genome Sequence of Fusarium decemcellulare.</title>
        <authorList>
            <person name="Buettner E."/>
        </authorList>
    </citation>
    <scope>NUCLEOTIDE SEQUENCE</scope>
    <source>
        <strain evidence="1">Babe19</strain>
    </source>
</reference>
<gene>
    <name evidence="1" type="ORF">NM208_g5189</name>
</gene>
<comment type="caution">
    <text evidence="1">The sequence shown here is derived from an EMBL/GenBank/DDBJ whole genome shotgun (WGS) entry which is preliminary data.</text>
</comment>
<accession>A0ACC1SI14</accession>
<organism evidence="1 2">
    <name type="scientific">Fusarium decemcellulare</name>
    <dbReference type="NCBI Taxonomy" id="57161"/>
    <lineage>
        <taxon>Eukaryota</taxon>
        <taxon>Fungi</taxon>
        <taxon>Dikarya</taxon>
        <taxon>Ascomycota</taxon>
        <taxon>Pezizomycotina</taxon>
        <taxon>Sordariomycetes</taxon>
        <taxon>Hypocreomycetidae</taxon>
        <taxon>Hypocreales</taxon>
        <taxon>Nectriaceae</taxon>
        <taxon>Fusarium</taxon>
        <taxon>Fusarium decemcellulare species complex</taxon>
    </lineage>
</organism>
<name>A0ACC1SI14_9HYPO</name>
<dbReference type="Proteomes" id="UP001148629">
    <property type="component" value="Unassembled WGS sequence"/>
</dbReference>